<dbReference type="InterPro" id="IPR043129">
    <property type="entry name" value="ATPase_NBD"/>
</dbReference>
<dbReference type="Gene3D" id="3.30.420.40">
    <property type="match status" value="2"/>
</dbReference>
<evidence type="ECO:0000256" key="1">
    <source>
        <dbReference type="ARBA" id="ARBA00049360"/>
    </source>
</evidence>
<feature type="compositionally biased region" description="Basic and acidic residues" evidence="3">
    <location>
        <begin position="696"/>
        <end position="727"/>
    </location>
</feature>
<feature type="region of interest" description="Disordered" evidence="3">
    <location>
        <begin position="173"/>
        <end position="231"/>
    </location>
</feature>
<dbReference type="OrthoDB" id="6220758at2759"/>
<dbReference type="AlphaFoldDB" id="K6V6T2"/>
<dbReference type="Gene3D" id="3.90.640.10">
    <property type="entry name" value="Actin, Chain A, domain 4"/>
    <property type="match status" value="1"/>
</dbReference>
<organism evidence="4 5">
    <name type="scientific">Plasmodium cynomolgi (strain B)</name>
    <dbReference type="NCBI Taxonomy" id="1120755"/>
    <lineage>
        <taxon>Eukaryota</taxon>
        <taxon>Sar</taxon>
        <taxon>Alveolata</taxon>
        <taxon>Apicomplexa</taxon>
        <taxon>Aconoidasida</taxon>
        <taxon>Haemosporida</taxon>
        <taxon>Plasmodiidae</taxon>
        <taxon>Plasmodium</taxon>
        <taxon>Plasmodium (Plasmodium)</taxon>
    </lineage>
</organism>
<dbReference type="InterPro" id="IPR004000">
    <property type="entry name" value="Actin"/>
</dbReference>
<dbReference type="SUPFAM" id="SSF53067">
    <property type="entry name" value="Actin-like ATPase domain"/>
    <property type="match status" value="2"/>
</dbReference>
<evidence type="ECO:0000313" key="4">
    <source>
        <dbReference type="EMBL" id="GAB64822.1"/>
    </source>
</evidence>
<dbReference type="SMART" id="SM00268">
    <property type="entry name" value="ACTIN"/>
    <property type="match status" value="1"/>
</dbReference>
<keyword evidence="5" id="KW-1185">Reference proteome</keyword>
<dbReference type="Proteomes" id="UP000006319">
    <property type="component" value="Chromosome 3"/>
</dbReference>
<dbReference type="GeneID" id="14691347"/>
<name>K6V6T2_PLACD</name>
<dbReference type="KEGG" id="pcy:PCYB_032340"/>
<accession>K6V6T2</accession>
<dbReference type="eggNOG" id="KOG0680">
    <property type="taxonomic scope" value="Eukaryota"/>
</dbReference>
<feature type="compositionally biased region" description="Gly residues" evidence="3">
    <location>
        <begin position="190"/>
        <end position="207"/>
    </location>
</feature>
<feature type="compositionally biased region" description="Polar residues" evidence="3">
    <location>
        <begin position="331"/>
        <end position="340"/>
    </location>
</feature>
<protein>
    <submittedName>
        <fullName evidence="4">Actin-like protein</fullName>
    </submittedName>
</protein>
<dbReference type="RefSeq" id="XP_004220953.1">
    <property type="nucleotide sequence ID" value="XM_004220905.1"/>
</dbReference>
<comment type="similarity">
    <text evidence="2">Belongs to the actin family.</text>
</comment>
<evidence type="ECO:0000256" key="3">
    <source>
        <dbReference type="SAM" id="MobiDB-lite"/>
    </source>
</evidence>
<dbReference type="Pfam" id="PF00022">
    <property type="entry name" value="Actin"/>
    <property type="match status" value="2"/>
</dbReference>
<dbReference type="OMA" id="INIYSHR"/>
<dbReference type="EMBL" id="DF157095">
    <property type="protein sequence ID" value="GAB64822.1"/>
    <property type="molecule type" value="Genomic_DNA"/>
</dbReference>
<comment type="catalytic activity">
    <reaction evidence="1">
        <text>ATP + H2O = ADP + phosphate + H(+)</text>
        <dbReference type="Rhea" id="RHEA:13065"/>
        <dbReference type="ChEBI" id="CHEBI:15377"/>
        <dbReference type="ChEBI" id="CHEBI:15378"/>
        <dbReference type="ChEBI" id="CHEBI:30616"/>
        <dbReference type="ChEBI" id="CHEBI:43474"/>
        <dbReference type="ChEBI" id="CHEBI:456216"/>
    </reaction>
</comment>
<sequence length="875" mass="98567">MAAPVNIDVPKLILDNGGGLIKGGILPSYSQMNDSQCNEIEPKFIVPNCVGQVRKKNIIHISDSCYSISEYFCHRPHADGLLLDLEMQTKIWEKLFSCKQTVGYKIKDMAICITESYLTPAYIRQGVIELLFEYFNFNQIVVVSSQTMLPFSFIGLNLGQYDILNPPVFSYPNSRGRKGEASKRRKRGAATGGGAGAAAGGAAGGGSKSITRKNLSPKENIKGEEGDGSCRNIHADLKSEVDKWSSGELQDEWEEEEGGVGLGGVGGAAGLGMSSRSDVFSEVKNELNGLGSGLESGLRSGLGSGLGSGFGSGLGNGLGSGLGSGIPHDACSTTSQQNDGPGQEDHPPPAENNALTNRHIFVKNIECYNKYTQRVYLEEGFRGENWQEYHFDGFFNCGGGNFPSNGVVRTLQSNSYLGNNFAVQDPNFLLPDQIDLQHRYYEPNDRDLHKFQSHFNNTYVESFYREVLNGNYNLSLRNPCALYVDVGFSHTYVLPYIEYKLIEYAILRTKVSASILNTYLKNILSYKHVNLEHNELLVENIKERACYVSLDYEQDLENEKRRLQEIKRQRIADKLGAREEREAAKTNVEGREGEVPYGMANGKGKIKLKEVDPSCKDGEENPTVGVFTTKNGGQKKKRTQPHLFYSYKLIDYNNATKREISEVYDTLRTNSSNDCIYVDSDLDDQMEFSNYVESSDMGKAEESNEKESKSDERYRDGNAYKNRHEGDLRRREFPNDLSVKGRNTETEHKNDIINLTNERISIPEVLFNPKDINLEHCSIVELIYRCISLLPKEMQRYFLAQIYISGGSTKFKNFKHRLYKELRAMFPSEWEINIYSHRNGLYSNYIGTYVWLSDHNIYNYNVITREQYFNHGKGA</sequence>
<dbReference type="PANTHER" id="PTHR11937">
    <property type="entry name" value="ACTIN"/>
    <property type="match status" value="1"/>
</dbReference>
<dbReference type="PhylomeDB" id="K6V6T2"/>
<feature type="region of interest" description="Disordered" evidence="3">
    <location>
        <begin position="325"/>
        <end position="353"/>
    </location>
</feature>
<feature type="region of interest" description="Disordered" evidence="3">
    <location>
        <begin position="691"/>
        <end position="727"/>
    </location>
</feature>
<evidence type="ECO:0000256" key="2">
    <source>
        <dbReference type="RuleBase" id="RU000487"/>
    </source>
</evidence>
<reference evidence="4 5" key="1">
    <citation type="journal article" date="2012" name="Nat. Genet.">
        <title>Plasmodium cynomolgi genome sequences provide insight into Plasmodium vivax and the monkey malaria clade.</title>
        <authorList>
            <person name="Tachibana S."/>
            <person name="Sullivan S.A."/>
            <person name="Kawai S."/>
            <person name="Nakamura S."/>
            <person name="Kim H.R."/>
            <person name="Goto N."/>
            <person name="Arisue N."/>
            <person name="Palacpac N.M.Q."/>
            <person name="Honma H."/>
            <person name="Yagi M."/>
            <person name="Tougan T."/>
            <person name="Katakai Y."/>
            <person name="Kaneko O."/>
            <person name="Mita T."/>
            <person name="Kita K."/>
            <person name="Yasutomi Y."/>
            <person name="Sutton P.L."/>
            <person name="Shakhbatyan R."/>
            <person name="Horii T."/>
            <person name="Yasunaga T."/>
            <person name="Barnwell J.W."/>
            <person name="Escalante A.A."/>
            <person name="Carlton J.M."/>
            <person name="Tanabe K."/>
        </authorList>
    </citation>
    <scope>NUCLEOTIDE SEQUENCE [LARGE SCALE GENOMIC DNA]</scope>
    <source>
        <strain evidence="4 5">B</strain>
    </source>
</reference>
<dbReference type="VEuPathDB" id="PlasmoDB:PCYB_032340"/>
<evidence type="ECO:0000313" key="5">
    <source>
        <dbReference type="Proteomes" id="UP000006319"/>
    </source>
</evidence>
<gene>
    <name evidence="4" type="ORF">PCYB_032340</name>
</gene>
<proteinExistence type="inferred from homology"/>